<name>A0A0A9H279_ARUDO</name>
<protein>
    <submittedName>
        <fullName evidence="1">Uncharacterized protein</fullName>
    </submittedName>
</protein>
<dbReference type="EMBL" id="GBRH01166566">
    <property type="protein sequence ID" value="JAE31330.1"/>
    <property type="molecule type" value="Transcribed_RNA"/>
</dbReference>
<proteinExistence type="predicted"/>
<accession>A0A0A9H279</accession>
<sequence length="16" mass="1721">MAYICGPVNSAYVDSM</sequence>
<reference evidence="1" key="2">
    <citation type="journal article" date="2015" name="Data Brief">
        <title>Shoot transcriptome of the giant reed, Arundo donax.</title>
        <authorList>
            <person name="Barrero R.A."/>
            <person name="Guerrero F.D."/>
            <person name="Moolhuijzen P."/>
            <person name="Goolsby J.A."/>
            <person name="Tidwell J."/>
            <person name="Bellgard S.E."/>
            <person name="Bellgard M.I."/>
        </authorList>
    </citation>
    <scope>NUCLEOTIDE SEQUENCE</scope>
    <source>
        <tissue evidence="1">Shoot tissue taken approximately 20 cm above the soil surface</tissue>
    </source>
</reference>
<reference evidence="1" key="1">
    <citation type="submission" date="2014-09" db="EMBL/GenBank/DDBJ databases">
        <authorList>
            <person name="Magalhaes I.L.F."/>
            <person name="Oliveira U."/>
            <person name="Santos F.R."/>
            <person name="Vidigal T.H.D.A."/>
            <person name="Brescovit A.D."/>
            <person name="Santos A.J."/>
        </authorList>
    </citation>
    <scope>NUCLEOTIDE SEQUENCE</scope>
    <source>
        <tissue evidence="1">Shoot tissue taken approximately 20 cm above the soil surface</tissue>
    </source>
</reference>
<organism evidence="1">
    <name type="scientific">Arundo donax</name>
    <name type="common">Giant reed</name>
    <name type="synonym">Donax arundinaceus</name>
    <dbReference type="NCBI Taxonomy" id="35708"/>
    <lineage>
        <taxon>Eukaryota</taxon>
        <taxon>Viridiplantae</taxon>
        <taxon>Streptophyta</taxon>
        <taxon>Embryophyta</taxon>
        <taxon>Tracheophyta</taxon>
        <taxon>Spermatophyta</taxon>
        <taxon>Magnoliopsida</taxon>
        <taxon>Liliopsida</taxon>
        <taxon>Poales</taxon>
        <taxon>Poaceae</taxon>
        <taxon>PACMAD clade</taxon>
        <taxon>Arundinoideae</taxon>
        <taxon>Arundineae</taxon>
        <taxon>Arundo</taxon>
    </lineage>
</organism>
<evidence type="ECO:0000313" key="1">
    <source>
        <dbReference type="EMBL" id="JAE31330.1"/>
    </source>
</evidence>
<dbReference type="AlphaFoldDB" id="A0A0A9H279"/>